<gene>
    <name evidence="2" type="ORF">E2562_019682</name>
</gene>
<proteinExistence type="predicted"/>
<dbReference type="EMBL" id="SPHZ02000010">
    <property type="protein sequence ID" value="KAF0896193.1"/>
    <property type="molecule type" value="Genomic_DNA"/>
</dbReference>
<evidence type="ECO:0000256" key="1">
    <source>
        <dbReference type="SAM" id="MobiDB-lite"/>
    </source>
</evidence>
<name>A0A6G1C9B8_9ORYZ</name>
<comment type="caution">
    <text evidence="2">The sequence shown here is derived from an EMBL/GenBank/DDBJ whole genome shotgun (WGS) entry which is preliminary data.</text>
</comment>
<feature type="region of interest" description="Disordered" evidence="1">
    <location>
        <begin position="1"/>
        <end position="78"/>
    </location>
</feature>
<evidence type="ECO:0000313" key="3">
    <source>
        <dbReference type="Proteomes" id="UP000479710"/>
    </source>
</evidence>
<keyword evidence="3" id="KW-1185">Reference proteome</keyword>
<dbReference type="AlphaFoldDB" id="A0A6G1C9B8"/>
<sequence>MYGPLAPATSSGGALPSGPSQSPAPQWASGARNLARNPTGVAGRQRAPAQSGGAAVPGAEGRPSRRQLPAWREGGGGT</sequence>
<accession>A0A6G1C9B8</accession>
<dbReference type="Proteomes" id="UP000479710">
    <property type="component" value="Unassembled WGS sequence"/>
</dbReference>
<protein>
    <submittedName>
        <fullName evidence="2">Uncharacterized protein</fullName>
    </submittedName>
</protein>
<feature type="compositionally biased region" description="Polar residues" evidence="1">
    <location>
        <begin position="8"/>
        <end position="24"/>
    </location>
</feature>
<reference evidence="2 3" key="1">
    <citation type="submission" date="2019-11" db="EMBL/GenBank/DDBJ databases">
        <title>Whole genome sequence of Oryza granulata.</title>
        <authorList>
            <person name="Li W."/>
        </authorList>
    </citation>
    <scope>NUCLEOTIDE SEQUENCE [LARGE SCALE GENOMIC DNA]</scope>
    <source>
        <strain evidence="3">cv. Menghai</strain>
        <tissue evidence="2">Leaf</tissue>
    </source>
</reference>
<evidence type="ECO:0000313" key="2">
    <source>
        <dbReference type="EMBL" id="KAF0896193.1"/>
    </source>
</evidence>
<organism evidence="2 3">
    <name type="scientific">Oryza meyeriana var. granulata</name>
    <dbReference type="NCBI Taxonomy" id="110450"/>
    <lineage>
        <taxon>Eukaryota</taxon>
        <taxon>Viridiplantae</taxon>
        <taxon>Streptophyta</taxon>
        <taxon>Embryophyta</taxon>
        <taxon>Tracheophyta</taxon>
        <taxon>Spermatophyta</taxon>
        <taxon>Magnoliopsida</taxon>
        <taxon>Liliopsida</taxon>
        <taxon>Poales</taxon>
        <taxon>Poaceae</taxon>
        <taxon>BOP clade</taxon>
        <taxon>Oryzoideae</taxon>
        <taxon>Oryzeae</taxon>
        <taxon>Oryzinae</taxon>
        <taxon>Oryza</taxon>
        <taxon>Oryza meyeriana</taxon>
    </lineage>
</organism>